<name>A0A6P0HFH6_9ACTN</name>
<dbReference type="GO" id="GO:0032153">
    <property type="term" value="C:cell division site"/>
    <property type="evidence" value="ECO:0007669"/>
    <property type="project" value="UniProtKB-UniRule"/>
</dbReference>
<dbReference type="InterPro" id="IPR034746">
    <property type="entry name" value="POTRA"/>
</dbReference>
<evidence type="ECO:0000256" key="3">
    <source>
        <dbReference type="ARBA" id="ARBA00022618"/>
    </source>
</evidence>
<gene>
    <name evidence="8" type="primary">ftsQ</name>
    <name evidence="10" type="ORF">G3T38_01890</name>
</gene>
<feature type="transmembrane region" description="Helical" evidence="8">
    <location>
        <begin position="31"/>
        <end position="52"/>
    </location>
</feature>
<dbReference type="GO" id="GO:0090529">
    <property type="term" value="P:cell septum assembly"/>
    <property type="evidence" value="ECO:0007669"/>
    <property type="project" value="InterPro"/>
</dbReference>
<evidence type="ECO:0000256" key="5">
    <source>
        <dbReference type="ARBA" id="ARBA00022989"/>
    </source>
</evidence>
<comment type="subcellular location">
    <subcellularLocation>
        <location evidence="8">Cell membrane</location>
        <topology evidence="8">Single-pass type II membrane protein</topology>
    </subcellularLocation>
    <subcellularLocation>
        <location evidence="1">Membrane</location>
    </subcellularLocation>
    <text evidence="8">Localizes to the division septum.</text>
</comment>
<dbReference type="HAMAP" id="MF_00911">
    <property type="entry name" value="FtsQ_subfam"/>
    <property type="match status" value="1"/>
</dbReference>
<keyword evidence="5 8" id="KW-1133">Transmembrane helix</keyword>
<evidence type="ECO:0000256" key="7">
    <source>
        <dbReference type="ARBA" id="ARBA00023306"/>
    </source>
</evidence>
<keyword evidence="4 8" id="KW-0812">Transmembrane</keyword>
<dbReference type="AlphaFoldDB" id="A0A6P0HFH6"/>
<evidence type="ECO:0000259" key="9">
    <source>
        <dbReference type="PROSITE" id="PS51779"/>
    </source>
</evidence>
<feature type="domain" description="POTRA" evidence="9">
    <location>
        <begin position="57"/>
        <end position="125"/>
    </location>
</feature>
<evidence type="ECO:0000256" key="6">
    <source>
        <dbReference type="ARBA" id="ARBA00023136"/>
    </source>
</evidence>
<sequence length="250" mass="26656">MSPTSTRSRGADDDTRQLFLERRRRARWSPWRWVAGVVVVLGLVAAALWLVFFSSVLAVDEVEVRGTDVLGAADVRTAARVPEGRPLARVDVAGIERRVEALAAVRDATVTRAWPDGIRIDVVERVAIAVVVRGTTAQGIDADGVAFRTYEEAPTDLPLVELGEGADDEAVVEAARVVAAMPAATAAQVASISVTSVDQISLTLRDGSTVVWGSAEDSDAKGEVLAVLLAQDDLDVEEYDVSVPARPTTR</sequence>
<evidence type="ECO:0000256" key="8">
    <source>
        <dbReference type="HAMAP-Rule" id="MF_00911"/>
    </source>
</evidence>
<dbReference type="InterPro" id="IPR013685">
    <property type="entry name" value="POTRA_FtsQ_type"/>
</dbReference>
<evidence type="ECO:0000313" key="11">
    <source>
        <dbReference type="Proteomes" id="UP000468687"/>
    </source>
</evidence>
<proteinExistence type="inferred from homology"/>
<comment type="caution">
    <text evidence="10">The sequence shown here is derived from an EMBL/GenBank/DDBJ whole genome shotgun (WGS) entry which is preliminary data.</text>
</comment>
<accession>A0A6P0HFH6</accession>
<keyword evidence="3 8" id="KW-0132">Cell division</keyword>
<dbReference type="PANTHER" id="PTHR37820:SF1">
    <property type="entry name" value="CELL DIVISION PROTEIN FTSQ"/>
    <property type="match status" value="1"/>
</dbReference>
<dbReference type="Pfam" id="PF03799">
    <property type="entry name" value="FtsQ_DivIB_C"/>
    <property type="match status" value="1"/>
</dbReference>
<comment type="similarity">
    <text evidence="8">Belongs to the FtsQ/DivIB family. FtsQ subfamily.</text>
</comment>
<evidence type="ECO:0000256" key="1">
    <source>
        <dbReference type="ARBA" id="ARBA00004370"/>
    </source>
</evidence>
<dbReference type="GO" id="GO:0005886">
    <property type="term" value="C:plasma membrane"/>
    <property type="evidence" value="ECO:0007669"/>
    <property type="project" value="UniProtKB-SubCell"/>
</dbReference>
<reference evidence="10 11" key="1">
    <citation type="journal article" date="2014" name="Int. J. Syst. Evol. Microbiol.">
        <title>Nocardioides zeae sp. nov., isolated from the stem of Zea mays.</title>
        <authorList>
            <person name="Glaeser S.P."/>
            <person name="McInroy J.A."/>
            <person name="Busse H.J."/>
            <person name="Kampfer P."/>
        </authorList>
    </citation>
    <scope>NUCLEOTIDE SEQUENCE [LARGE SCALE GENOMIC DNA]</scope>
    <source>
        <strain evidence="10 11">JCM 30728</strain>
    </source>
</reference>
<dbReference type="Proteomes" id="UP000468687">
    <property type="component" value="Unassembled WGS sequence"/>
</dbReference>
<keyword evidence="11" id="KW-1185">Reference proteome</keyword>
<keyword evidence="2 8" id="KW-1003">Cell membrane</keyword>
<comment type="function">
    <text evidence="8">Essential cell division protein.</text>
</comment>
<dbReference type="EMBL" id="JAAGXA010000001">
    <property type="protein sequence ID" value="NEN77020.1"/>
    <property type="molecule type" value="Genomic_DNA"/>
</dbReference>
<organism evidence="10 11">
    <name type="scientific">Nocardioides zeae</name>
    <dbReference type="NCBI Taxonomy" id="1457234"/>
    <lineage>
        <taxon>Bacteria</taxon>
        <taxon>Bacillati</taxon>
        <taxon>Actinomycetota</taxon>
        <taxon>Actinomycetes</taxon>
        <taxon>Propionibacteriales</taxon>
        <taxon>Nocardioidaceae</taxon>
        <taxon>Nocardioides</taxon>
    </lineage>
</organism>
<evidence type="ECO:0000256" key="2">
    <source>
        <dbReference type="ARBA" id="ARBA00022475"/>
    </source>
</evidence>
<protein>
    <recommendedName>
        <fullName evidence="8">Cell division protein FtsQ</fullName>
    </recommendedName>
</protein>
<dbReference type="Gene3D" id="3.10.20.310">
    <property type="entry name" value="membrane protein fhac"/>
    <property type="match status" value="1"/>
</dbReference>
<dbReference type="InterPro" id="IPR050487">
    <property type="entry name" value="FtsQ_DivIB"/>
</dbReference>
<dbReference type="Pfam" id="PF08478">
    <property type="entry name" value="POTRA_1"/>
    <property type="match status" value="1"/>
</dbReference>
<evidence type="ECO:0000313" key="10">
    <source>
        <dbReference type="EMBL" id="NEN77020.1"/>
    </source>
</evidence>
<keyword evidence="7 8" id="KW-0131">Cell cycle</keyword>
<dbReference type="InterPro" id="IPR005548">
    <property type="entry name" value="Cell_div_FtsQ/DivIB_C"/>
</dbReference>
<dbReference type="RefSeq" id="WP_163770359.1">
    <property type="nucleotide sequence ID" value="NZ_JAAGXA010000001.1"/>
</dbReference>
<dbReference type="GO" id="GO:0043093">
    <property type="term" value="P:FtsZ-dependent cytokinesis"/>
    <property type="evidence" value="ECO:0007669"/>
    <property type="project" value="UniProtKB-UniRule"/>
</dbReference>
<evidence type="ECO:0000256" key="4">
    <source>
        <dbReference type="ARBA" id="ARBA00022692"/>
    </source>
</evidence>
<keyword evidence="6 8" id="KW-0472">Membrane</keyword>
<dbReference type="PANTHER" id="PTHR37820">
    <property type="entry name" value="CELL DIVISION PROTEIN DIVIB"/>
    <property type="match status" value="1"/>
</dbReference>
<dbReference type="InterPro" id="IPR026579">
    <property type="entry name" value="FtsQ"/>
</dbReference>
<dbReference type="PROSITE" id="PS51779">
    <property type="entry name" value="POTRA"/>
    <property type="match status" value="1"/>
</dbReference>